<evidence type="ECO:0000313" key="1">
    <source>
        <dbReference type="EMBL" id="QXQ16079.1"/>
    </source>
</evidence>
<evidence type="ECO:0000313" key="2">
    <source>
        <dbReference type="Proteomes" id="UP000887023"/>
    </source>
</evidence>
<protein>
    <recommendedName>
        <fullName evidence="3">DoxX family protein</fullName>
    </recommendedName>
</protein>
<accession>A0ABX8SDW1</accession>
<sequence length="109" mass="11682">MVAMGVLHFVVPKPFMAIVPKRLGAPRFWTYASGVAEAASGALLLSNDPAQRRAGGWAAAATIAAVYPANIQMAVDAGRPNTPFEWAAWLRLPLQFPMIAWAVGHARAR</sequence>
<dbReference type="PANTHER" id="PTHR36974:SF1">
    <property type="entry name" value="DOXX FAMILY MEMBRANE PROTEIN"/>
    <property type="match status" value="1"/>
</dbReference>
<evidence type="ECO:0008006" key="3">
    <source>
        <dbReference type="Google" id="ProtNLM"/>
    </source>
</evidence>
<gene>
    <name evidence="1" type="ORF">KV203_19280</name>
</gene>
<name>A0ABX8SDW1_9ACTN</name>
<dbReference type="EMBL" id="CP079105">
    <property type="protein sequence ID" value="QXQ16079.1"/>
    <property type="molecule type" value="Genomic_DNA"/>
</dbReference>
<reference evidence="1" key="1">
    <citation type="submission" date="2021-07" db="EMBL/GenBank/DDBJ databases">
        <title>Candidatus Kaistella beijingensis sp. nov. isolated from a municipal wastewater treatment plant is involved in sludge foaming.</title>
        <authorList>
            <person name="Song Y."/>
            <person name="Liu S.-J."/>
        </authorList>
    </citation>
    <scope>NUCLEOTIDE SEQUENCE</scope>
    <source>
        <strain evidence="1">DSM 43998</strain>
    </source>
</reference>
<organism evidence="1 2">
    <name type="scientific">Skermania pinensis</name>
    <dbReference type="NCBI Taxonomy" id="39122"/>
    <lineage>
        <taxon>Bacteria</taxon>
        <taxon>Bacillati</taxon>
        <taxon>Actinomycetota</taxon>
        <taxon>Actinomycetes</taxon>
        <taxon>Mycobacteriales</taxon>
        <taxon>Gordoniaceae</taxon>
        <taxon>Skermania</taxon>
    </lineage>
</organism>
<keyword evidence="2" id="KW-1185">Reference proteome</keyword>
<proteinExistence type="predicted"/>
<dbReference type="PANTHER" id="PTHR36974">
    <property type="entry name" value="MEMBRANE PROTEIN-RELATED"/>
    <property type="match status" value="1"/>
</dbReference>
<dbReference type="Proteomes" id="UP000887023">
    <property type="component" value="Chromosome"/>
</dbReference>